<dbReference type="AlphaFoldDB" id="A0A0S7BX04"/>
<dbReference type="EMBL" id="DF968182">
    <property type="protein sequence ID" value="GAP42270.1"/>
    <property type="molecule type" value="Genomic_DNA"/>
</dbReference>
<organism evidence="1">
    <name type="scientific">Lentimicrobium saccharophilum</name>
    <dbReference type="NCBI Taxonomy" id="1678841"/>
    <lineage>
        <taxon>Bacteria</taxon>
        <taxon>Pseudomonadati</taxon>
        <taxon>Bacteroidota</taxon>
        <taxon>Bacteroidia</taxon>
        <taxon>Bacteroidales</taxon>
        <taxon>Lentimicrobiaceae</taxon>
        <taxon>Lentimicrobium</taxon>
    </lineage>
</organism>
<evidence type="ECO:0000313" key="2">
    <source>
        <dbReference type="Proteomes" id="UP000053091"/>
    </source>
</evidence>
<evidence type="ECO:0000313" key="1">
    <source>
        <dbReference type="EMBL" id="GAP42270.1"/>
    </source>
</evidence>
<protein>
    <submittedName>
        <fullName evidence="1">Uncharacterized protein</fullName>
    </submittedName>
</protein>
<proteinExistence type="predicted"/>
<dbReference type="Proteomes" id="UP000053091">
    <property type="component" value="Unassembled WGS sequence"/>
</dbReference>
<name>A0A0S7BX04_9BACT</name>
<keyword evidence="2" id="KW-1185">Reference proteome</keyword>
<dbReference type="STRING" id="1678841.TBC1_11399"/>
<accession>A0A0S7BX04</accession>
<sequence length="74" mass="8486">MNGSSTSATPSFRCHSFSIETKKMNTFEFRRRTHYTQKGILPKFFKTIGRIPGVIKQFQSFVHSVIRGTCCRPA</sequence>
<reference evidence="1" key="1">
    <citation type="journal article" date="2015" name="Genome Announc.">
        <title>Draft Genome Sequence of Bacteroidales Strain TBC1, a Novel Isolate from a Methanogenic Wastewater Treatment System.</title>
        <authorList>
            <person name="Tourlousse D.M."/>
            <person name="Matsuura N."/>
            <person name="Sun L."/>
            <person name="Toyonaga M."/>
            <person name="Kuroda K."/>
            <person name="Ohashi A."/>
            <person name="Cruz R."/>
            <person name="Yamaguchi T."/>
            <person name="Sekiguchi Y."/>
        </authorList>
    </citation>
    <scope>NUCLEOTIDE SEQUENCE [LARGE SCALE GENOMIC DNA]</scope>
    <source>
        <strain evidence="1">TBC1</strain>
    </source>
</reference>
<gene>
    <name evidence="1" type="ORF">TBC1_11399</name>
</gene>